<protein>
    <recommendedName>
        <fullName evidence="5">Ornithine decarboxylase antizyme</fullName>
    </recommendedName>
    <alternativeName>
        <fullName evidence="11">Ornithine decarboxylase antizyme 3</fullName>
    </alternativeName>
</protein>
<evidence type="ECO:0000256" key="11">
    <source>
        <dbReference type="ARBA" id="ARBA00071308"/>
    </source>
</evidence>
<comment type="caution">
    <text evidence="13">The sequence shown here is derived from an EMBL/GenBank/DDBJ whole genome shotgun (WGS) entry which is preliminary data.</text>
</comment>
<dbReference type="FunFam" id="3.40.630.60:FF:000002">
    <property type="entry name" value="Ornithine decarboxylase antizyme 3"/>
    <property type="match status" value="1"/>
</dbReference>
<dbReference type="GO" id="GO:0005737">
    <property type="term" value="C:cytoplasm"/>
    <property type="evidence" value="ECO:0007669"/>
    <property type="project" value="UniProtKB-SubCell"/>
</dbReference>
<dbReference type="GO" id="GO:0005634">
    <property type="term" value="C:nucleus"/>
    <property type="evidence" value="ECO:0007669"/>
    <property type="project" value="UniProtKB-SubCell"/>
</dbReference>
<evidence type="ECO:0000256" key="12">
    <source>
        <dbReference type="SAM" id="Phobius"/>
    </source>
</evidence>
<comment type="subunit">
    <text evidence="4">Interacts with ODC1 and thereby sterically blocks ODC homodimerization.</text>
</comment>
<evidence type="ECO:0000256" key="7">
    <source>
        <dbReference type="ARBA" id="ARBA00022553"/>
    </source>
</evidence>
<evidence type="ECO:0000256" key="9">
    <source>
        <dbReference type="ARBA" id="ARBA00023242"/>
    </source>
</evidence>
<dbReference type="InterPro" id="IPR016181">
    <property type="entry name" value="Acyl_CoA_acyltransferase"/>
</dbReference>
<sequence>MIIFIKMTRAGSPEPRAAPQRSVLSLASVAAAEADTAPRFPVLVPSCQPVSENETVDAPGGFSARRRASTVTSLLRRFQKEVAERRAGSSHPRHPFGRYESYGRCCATTVSLWVLGLCGAPDAPHAADVSLSSTGGSGVGSLKAPPVDNSHVRKGGELLSRQWSEEAVRLTFRCRLTEQTEVNWETVLCDGRLYVQLPSCVLPDGSREAFVTLLEFAEEQLDCSHVLVFFNKDRSDRAGIVRTFMFLGFTTLAPGHPLVPQSTTEEQLYMAYAIECGSATQWLLDVVLLLLASYLAVVLIENHYRNSEKAAVKWRGPSVQGCAEEPPLKRASFHGEETAEANIWRGQKRCGLERLHTKCSGGCSRKSKKKDQNGWAMQWGGATVPLSRRYRS</sequence>
<evidence type="ECO:0000256" key="2">
    <source>
        <dbReference type="ARBA" id="ARBA00004496"/>
    </source>
</evidence>
<gene>
    <name evidence="13" type="ORF">HPB48_023871</name>
</gene>
<evidence type="ECO:0000256" key="8">
    <source>
        <dbReference type="ARBA" id="ARBA00022758"/>
    </source>
</evidence>
<reference evidence="13 14" key="1">
    <citation type="journal article" date="2020" name="Cell">
        <title>Large-Scale Comparative Analyses of Tick Genomes Elucidate Their Genetic Diversity and Vector Capacities.</title>
        <authorList>
            <consortium name="Tick Genome and Microbiome Consortium (TIGMIC)"/>
            <person name="Jia N."/>
            <person name="Wang J."/>
            <person name="Shi W."/>
            <person name="Du L."/>
            <person name="Sun Y."/>
            <person name="Zhan W."/>
            <person name="Jiang J.F."/>
            <person name="Wang Q."/>
            <person name="Zhang B."/>
            <person name="Ji P."/>
            <person name="Bell-Sakyi L."/>
            <person name="Cui X.M."/>
            <person name="Yuan T.T."/>
            <person name="Jiang B.G."/>
            <person name="Yang W.F."/>
            <person name="Lam T.T."/>
            <person name="Chang Q.C."/>
            <person name="Ding S.J."/>
            <person name="Wang X.J."/>
            <person name="Zhu J.G."/>
            <person name="Ruan X.D."/>
            <person name="Zhao L."/>
            <person name="Wei J.T."/>
            <person name="Ye R.Z."/>
            <person name="Que T.C."/>
            <person name="Du C.H."/>
            <person name="Zhou Y.H."/>
            <person name="Cheng J.X."/>
            <person name="Dai P.F."/>
            <person name="Guo W.B."/>
            <person name="Han X.H."/>
            <person name="Huang E.J."/>
            <person name="Li L.F."/>
            <person name="Wei W."/>
            <person name="Gao Y.C."/>
            <person name="Liu J.Z."/>
            <person name="Shao H.Z."/>
            <person name="Wang X."/>
            <person name="Wang C.C."/>
            <person name="Yang T.C."/>
            <person name="Huo Q.B."/>
            <person name="Li W."/>
            <person name="Chen H.Y."/>
            <person name="Chen S.E."/>
            <person name="Zhou L.G."/>
            <person name="Ni X.B."/>
            <person name="Tian J.H."/>
            <person name="Sheng Y."/>
            <person name="Liu T."/>
            <person name="Pan Y.S."/>
            <person name="Xia L.Y."/>
            <person name="Li J."/>
            <person name="Zhao F."/>
            <person name="Cao W.C."/>
        </authorList>
    </citation>
    <scope>NUCLEOTIDE SEQUENCE [LARGE SCALE GENOMIC DNA]</scope>
    <source>
        <strain evidence="13">HaeL-2018</strain>
    </source>
</reference>
<name>A0A9J6H884_HAELO</name>
<comment type="subcellular location">
    <subcellularLocation>
        <location evidence="2">Cytoplasm</location>
    </subcellularLocation>
    <subcellularLocation>
        <location evidence="1">Nucleus</location>
    </subcellularLocation>
</comment>
<dbReference type="PROSITE" id="PS01337">
    <property type="entry name" value="ODC_AZ"/>
    <property type="match status" value="1"/>
</dbReference>
<dbReference type="SUPFAM" id="SSF55729">
    <property type="entry name" value="Acyl-CoA N-acyltransferases (Nat)"/>
    <property type="match status" value="1"/>
</dbReference>
<dbReference type="Proteomes" id="UP000821853">
    <property type="component" value="Unassembled WGS sequence"/>
</dbReference>
<evidence type="ECO:0000256" key="5">
    <source>
        <dbReference type="ARBA" id="ARBA00017712"/>
    </source>
</evidence>
<keyword evidence="8" id="KW-0688">Ribosomal frameshifting</keyword>
<dbReference type="InterPro" id="IPR038581">
    <property type="entry name" value="ODC_AZ_sf"/>
</dbReference>
<evidence type="ECO:0000256" key="1">
    <source>
        <dbReference type="ARBA" id="ARBA00004123"/>
    </source>
</evidence>
<dbReference type="GO" id="GO:0008073">
    <property type="term" value="F:ornithine decarboxylase inhibitor activity"/>
    <property type="evidence" value="ECO:0007669"/>
    <property type="project" value="InterPro"/>
</dbReference>
<evidence type="ECO:0000256" key="3">
    <source>
        <dbReference type="ARBA" id="ARBA00008796"/>
    </source>
</evidence>
<dbReference type="PANTHER" id="PTHR10279:SF10">
    <property type="entry name" value="ORNITHINE DECARBOXYLASE ANTIZYME"/>
    <property type="match status" value="1"/>
</dbReference>
<comment type="similarity">
    <text evidence="3">Belongs to the ODC antizyme family.</text>
</comment>
<dbReference type="GO" id="GO:0075523">
    <property type="term" value="P:viral translational frameshifting"/>
    <property type="evidence" value="ECO:0007669"/>
    <property type="project" value="UniProtKB-KW"/>
</dbReference>
<dbReference type="AlphaFoldDB" id="A0A9J6H884"/>
<dbReference type="VEuPathDB" id="VectorBase:HLOH_050476"/>
<dbReference type="Pfam" id="PF02100">
    <property type="entry name" value="ODC_AZ"/>
    <property type="match status" value="1"/>
</dbReference>
<evidence type="ECO:0000313" key="13">
    <source>
        <dbReference type="EMBL" id="KAH9383136.1"/>
    </source>
</evidence>
<keyword evidence="12" id="KW-0472">Membrane</keyword>
<dbReference type="EMBL" id="JABSTR010000977">
    <property type="protein sequence ID" value="KAH9383136.1"/>
    <property type="molecule type" value="Genomic_DNA"/>
</dbReference>
<comment type="function">
    <text evidence="10">Ornithine decarboxylase (ODC) antizyme protein that negatively regulates ODC activity and intracellular polyamine biosynthesis and uptake in response to increased intracellular polyamine levels. Binds to ODC monomers, inhibiting the assembly of the functional ODC homodimers. Does not target the ODC monomers for degradation, which allows a protein synthesis-independent restoration of ODC activity. Stabilizes AZIN2 by interfering with its ubiquitination. Involved in the translocation of AZNI2 from ER-Golgi intermediate compartment (ERGIC) to the cytosol. Probably plays a key role in spermatogenesis by regulating the intracellular concentration of polyamines in haploid germ cells.</text>
</comment>
<evidence type="ECO:0000256" key="4">
    <source>
        <dbReference type="ARBA" id="ARBA00011836"/>
    </source>
</evidence>
<dbReference type="GO" id="GO:0045732">
    <property type="term" value="P:positive regulation of protein catabolic process"/>
    <property type="evidence" value="ECO:0007669"/>
    <property type="project" value="TreeGrafter"/>
</dbReference>
<keyword evidence="6" id="KW-0963">Cytoplasm</keyword>
<evidence type="ECO:0000256" key="10">
    <source>
        <dbReference type="ARBA" id="ARBA00053466"/>
    </source>
</evidence>
<dbReference type="Gene3D" id="3.40.630.60">
    <property type="match status" value="1"/>
</dbReference>
<evidence type="ECO:0000256" key="6">
    <source>
        <dbReference type="ARBA" id="ARBA00022490"/>
    </source>
</evidence>
<dbReference type="PANTHER" id="PTHR10279">
    <property type="entry name" value="ORNITHINE DECARBOXYLASE ANTIZYME"/>
    <property type="match status" value="1"/>
</dbReference>
<keyword evidence="7" id="KW-0597">Phosphoprotein</keyword>
<keyword evidence="14" id="KW-1185">Reference proteome</keyword>
<keyword evidence="12" id="KW-1133">Transmembrane helix</keyword>
<evidence type="ECO:0000313" key="14">
    <source>
        <dbReference type="Proteomes" id="UP000821853"/>
    </source>
</evidence>
<organism evidence="13 14">
    <name type="scientific">Haemaphysalis longicornis</name>
    <name type="common">Bush tick</name>
    <dbReference type="NCBI Taxonomy" id="44386"/>
    <lineage>
        <taxon>Eukaryota</taxon>
        <taxon>Metazoa</taxon>
        <taxon>Ecdysozoa</taxon>
        <taxon>Arthropoda</taxon>
        <taxon>Chelicerata</taxon>
        <taxon>Arachnida</taxon>
        <taxon>Acari</taxon>
        <taxon>Parasitiformes</taxon>
        <taxon>Ixodida</taxon>
        <taxon>Ixodoidea</taxon>
        <taxon>Ixodidae</taxon>
        <taxon>Haemaphysalinae</taxon>
        <taxon>Haemaphysalis</taxon>
    </lineage>
</organism>
<proteinExistence type="inferred from homology"/>
<keyword evidence="12" id="KW-0812">Transmembrane</keyword>
<accession>A0A9J6H884</accession>
<dbReference type="InterPro" id="IPR002993">
    <property type="entry name" value="ODC_AZ"/>
</dbReference>
<feature type="transmembrane region" description="Helical" evidence="12">
    <location>
        <begin position="282"/>
        <end position="300"/>
    </location>
</feature>
<dbReference type="OrthoDB" id="5959761at2759"/>
<keyword evidence="9" id="KW-0539">Nucleus</keyword>